<dbReference type="SUPFAM" id="SSF49452">
    <property type="entry name" value="Starch-binding domain-like"/>
    <property type="match status" value="1"/>
</dbReference>
<gene>
    <name evidence="3" type="primary">oar_2</name>
    <name evidence="3" type="ORF">GETHLI_02080</name>
</gene>
<dbReference type="Proteomes" id="UP001165069">
    <property type="component" value="Unassembled WGS sequence"/>
</dbReference>
<dbReference type="Gene3D" id="2.60.40.1120">
    <property type="entry name" value="Carboxypeptidase-like, regulatory domain"/>
    <property type="match status" value="1"/>
</dbReference>
<comment type="caution">
    <text evidence="3">The sequence shown here is derived from an EMBL/GenBank/DDBJ whole genome shotgun (WGS) entry which is preliminary data.</text>
</comment>
<keyword evidence="4" id="KW-1185">Reference proteome</keyword>
<dbReference type="Pfam" id="PF13620">
    <property type="entry name" value="CarboxypepD_reg"/>
    <property type="match status" value="1"/>
</dbReference>
<dbReference type="InterPro" id="IPR037066">
    <property type="entry name" value="Plug_dom_sf"/>
</dbReference>
<evidence type="ECO:0000313" key="4">
    <source>
        <dbReference type="Proteomes" id="UP001165069"/>
    </source>
</evidence>
<name>A0ABQ5QB83_9BACT</name>
<dbReference type="Pfam" id="PF07715">
    <property type="entry name" value="Plug"/>
    <property type="match status" value="1"/>
</dbReference>
<feature type="chain" id="PRO_5046850465" evidence="1">
    <location>
        <begin position="22"/>
        <end position="1067"/>
    </location>
</feature>
<accession>A0ABQ5QB83</accession>
<organism evidence="3 4">
    <name type="scientific">Geothrix limicola</name>
    <dbReference type="NCBI Taxonomy" id="2927978"/>
    <lineage>
        <taxon>Bacteria</taxon>
        <taxon>Pseudomonadati</taxon>
        <taxon>Acidobacteriota</taxon>
        <taxon>Holophagae</taxon>
        <taxon>Holophagales</taxon>
        <taxon>Holophagaceae</taxon>
        <taxon>Geothrix</taxon>
    </lineage>
</organism>
<keyword evidence="1" id="KW-0732">Signal</keyword>
<proteinExistence type="predicted"/>
<dbReference type="SUPFAM" id="SSF56935">
    <property type="entry name" value="Porins"/>
    <property type="match status" value="1"/>
</dbReference>
<evidence type="ECO:0000256" key="1">
    <source>
        <dbReference type="SAM" id="SignalP"/>
    </source>
</evidence>
<reference evidence="3 4" key="1">
    <citation type="journal article" date="2023" name="Antonie Van Leeuwenhoek">
        <title>Mesoterricola silvestris gen. nov., sp. nov., Mesoterricola sediminis sp. nov., Geothrix oryzae sp. nov., Geothrix edaphica sp. nov., Geothrix rubra sp. nov., and Geothrix limicola sp. nov., six novel members of Acidobacteriota isolated from soils.</title>
        <authorList>
            <person name="Itoh H."/>
            <person name="Sugisawa Y."/>
            <person name="Mise K."/>
            <person name="Xu Z."/>
            <person name="Kuniyasu M."/>
            <person name="Ushijima N."/>
            <person name="Kawano K."/>
            <person name="Kobayashi E."/>
            <person name="Shiratori Y."/>
            <person name="Masuda Y."/>
            <person name="Senoo K."/>
        </authorList>
    </citation>
    <scope>NUCLEOTIDE SEQUENCE [LARGE SCALE GENOMIC DNA]</scope>
    <source>
        <strain evidence="3 4">Red804</strain>
    </source>
</reference>
<dbReference type="InterPro" id="IPR013784">
    <property type="entry name" value="Carb-bd-like_fold"/>
</dbReference>
<sequence length="1067" mass="118356">MNMTRRMTPLALLIAASALMGQETTGTVTGRVTSKAGAPLQGAVVRLSSPALLGERTAITDAKGGYRIPLLPGGEFTVTITMKDFATSKGNFRVVAGQTSHEDGVLTPMNEVAKEQAAVVVVESTMGQRDKTETVTQSIFSEEEMMKITQTDIFALAYLAPGVTADGKNINSPSIRGGSNVGTKILLNGSQVNDGAFANWTVNPTIPDMLESMAVIQSPLNARYGGTDSGIMSWVTTRGSNEFAGTLRRSYSRNYWNGANLYTNPDRLGNVYAKPQAPEGQQNGEWQATLRGPIWKDHITFAYATRIFPDNNTPISRNYYPNSPTDLHYTGFTIPGTTTTIGNANLGDFDGKTLPYQGTRSWNQYVLFAQLNENHQVDFSYTQDNQRYTDYRSDTPGGTGTDRYWTSFLSIGYKGIIGSSGVLDARYGQTKRTWSYPVSSDPNVTAMVGQQINTGSGWVNPSNVLQVWNEPIYTPFINVSGAPTDPFDGQWDTTTDLNYQHILQTSHGSHIIDVGFTHHRFEWDTPSPHGYRAPDQFQTPGSISKTYPDPNLAGKFIVFPYTATLNDIWPGAGNAQIWTDPYNSPIIPEHFIASGLAHGWYQVDTDSVYVNDLWSINNNHSVMLGLRQDKLKGSDVKHTVISYTQFTPRFEYKFDIGGDQKRVINVSYAKFHQPLNGGVILPFIESRKAYQRGYYWTGAADPSPNAANPNAPYLVSLAQLTNPANYTHLAYYSAPGVDQIDPKVKGMTDTEWTVGYRRNFDNGGSIRITYINRNWENLYDWFPDTKGTVFQDPSNPNDPNAQFTALRRTLAIDSNAHRRYKALELEWNLPLAHRLTYGGNYSYARFTGNDNENLTSNPDSSVRYDPSEQSNWNSLYYNYYYAQAGAVPNPDQLRRSVHHLNGWFVFDCGTAKVKQSVTLRFNYTSGSPFSPTQAYAIPGINDTPTPGGVTPVSGYDGNRLPSNRMYLPIGGNNQFTYQGSYGFNLHYALEVPVHRSLVWFFNGDIGNVFQHIVTNGYTPGNYYDYPPTWNPTGAVSPYVGGWRVGDTTGAASKSGFRSMSIESGFRF</sequence>
<dbReference type="Gene3D" id="2.170.130.10">
    <property type="entry name" value="TonB-dependent receptor, plug domain"/>
    <property type="match status" value="1"/>
</dbReference>
<dbReference type="InterPro" id="IPR012910">
    <property type="entry name" value="Plug_dom"/>
</dbReference>
<feature type="domain" description="TonB-dependent receptor plug" evidence="2">
    <location>
        <begin position="134"/>
        <end position="229"/>
    </location>
</feature>
<dbReference type="EMBL" id="BSDE01000001">
    <property type="protein sequence ID" value="GLH71706.1"/>
    <property type="molecule type" value="Genomic_DNA"/>
</dbReference>
<evidence type="ECO:0000313" key="3">
    <source>
        <dbReference type="EMBL" id="GLH71706.1"/>
    </source>
</evidence>
<evidence type="ECO:0000259" key="2">
    <source>
        <dbReference type="Pfam" id="PF07715"/>
    </source>
</evidence>
<feature type="signal peptide" evidence="1">
    <location>
        <begin position="1"/>
        <end position="21"/>
    </location>
</feature>
<protein>
    <submittedName>
        <fullName evidence="3">Oar protein</fullName>
    </submittedName>
</protein>